<feature type="active site" evidence="7">
    <location>
        <position position="303"/>
    </location>
</feature>
<feature type="active site" evidence="7">
    <location>
        <position position="349"/>
    </location>
</feature>
<protein>
    <recommendedName>
        <fullName evidence="8">Citrate synthase</fullName>
    </recommendedName>
</protein>
<dbReference type="FunFam" id="1.10.580.10:FF:000001">
    <property type="entry name" value="Citrate synthase"/>
    <property type="match status" value="1"/>
</dbReference>
<dbReference type="InterPro" id="IPR002020">
    <property type="entry name" value="Citrate_synthase"/>
</dbReference>
<gene>
    <name evidence="9" type="ORF">PMAYCL1PPCAC_08603</name>
</gene>
<dbReference type="Gene3D" id="1.10.580.10">
    <property type="entry name" value="Citrate Synthase, domain 1"/>
    <property type="match status" value="1"/>
</dbReference>
<dbReference type="PANTHER" id="PTHR11739">
    <property type="entry name" value="CITRATE SYNTHASE"/>
    <property type="match status" value="1"/>
</dbReference>
<dbReference type="InterPro" id="IPR016142">
    <property type="entry name" value="Citrate_synth-like_lrg_a-sub"/>
</dbReference>
<evidence type="ECO:0000256" key="4">
    <source>
        <dbReference type="ARBA" id="ARBA00022532"/>
    </source>
</evidence>
<accession>A0AAN4ZC26</accession>
<evidence type="ECO:0000256" key="2">
    <source>
        <dbReference type="ARBA" id="ARBA00004751"/>
    </source>
</evidence>
<evidence type="ECO:0000313" key="9">
    <source>
        <dbReference type="EMBL" id="GMR38408.1"/>
    </source>
</evidence>
<dbReference type="FunFam" id="1.10.230.10:FF:000001">
    <property type="entry name" value="Citrate synthase"/>
    <property type="match status" value="1"/>
</dbReference>
<dbReference type="AlphaFoldDB" id="A0AAN4ZC26"/>
<evidence type="ECO:0000256" key="8">
    <source>
        <dbReference type="RuleBase" id="RU000441"/>
    </source>
</evidence>
<dbReference type="NCBIfam" id="NF007128">
    <property type="entry name" value="PRK09569.1"/>
    <property type="match status" value="1"/>
</dbReference>
<dbReference type="NCBIfam" id="TIGR01793">
    <property type="entry name" value="cit_synth_euk"/>
    <property type="match status" value="1"/>
</dbReference>
<evidence type="ECO:0000256" key="1">
    <source>
        <dbReference type="ARBA" id="ARBA00004305"/>
    </source>
</evidence>
<organism evidence="9 10">
    <name type="scientific">Pristionchus mayeri</name>
    <dbReference type="NCBI Taxonomy" id="1317129"/>
    <lineage>
        <taxon>Eukaryota</taxon>
        <taxon>Metazoa</taxon>
        <taxon>Ecdysozoa</taxon>
        <taxon>Nematoda</taxon>
        <taxon>Chromadorea</taxon>
        <taxon>Rhabditida</taxon>
        <taxon>Rhabditina</taxon>
        <taxon>Diplogasteromorpha</taxon>
        <taxon>Diplogasteroidea</taxon>
        <taxon>Neodiplogasteridae</taxon>
        <taxon>Pristionchus</taxon>
    </lineage>
</organism>
<keyword evidence="10" id="KW-1185">Reference proteome</keyword>
<comment type="similarity">
    <text evidence="3 8">Belongs to the citrate synthase family.</text>
</comment>
<dbReference type="Gene3D" id="1.10.230.10">
    <property type="entry name" value="Cytochrome P450-Terp, domain 2"/>
    <property type="match status" value="1"/>
</dbReference>
<dbReference type="Pfam" id="PF00285">
    <property type="entry name" value="Citrate_synt"/>
    <property type="match status" value="1"/>
</dbReference>
<dbReference type="GO" id="GO:0005975">
    <property type="term" value="P:carbohydrate metabolic process"/>
    <property type="evidence" value="ECO:0007669"/>
    <property type="project" value="TreeGrafter"/>
</dbReference>
<keyword evidence="4" id="KW-0816">Tricarboxylic acid cycle</keyword>
<evidence type="ECO:0000256" key="6">
    <source>
        <dbReference type="ARBA" id="ARBA00052478"/>
    </source>
</evidence>
<comment type="pathway">
    <text evidence="2">Carbohydrate metabolism; tricarboxylic acid cycle; isocitrate from oxaloacetate: step 1/2.</text>
</comment>
<dbReference type="GO" id="GO:0006099">
    <property type="term" value="P:tricarboxylic acid cycle"/>
    <property type="evidence" value="ECO:0007669"/>
    <property type="project" value="UniProtKB-KW"/>
</dbReference>
<dbReference type="PANTHER" id="PTHR11739:SF8">
    <property type="entry name" value="CITRATE SYNTHASE, MITOCHONDRIAL"/>
    <property type="match status" value="1"/>
</dbReference>
<name>A0AAN4ZC26_9BILA</name>
<evidence type="ECO:0000313" key="10">
    <source>
        <dbReference type="Proteomes" id="UP001328107"/>
    </source>
</evidence>
<dbReference type="PRINTS" id="PR00143">
    <property type="entry name" value="CITRTSNTHASE"/>
</dbReference>
<dbReference type="InterPro" id="IPR010109">
    <property type="entry name" value="Citrate_synthase_euk"/>
</dbReference>
<dbReference type="EMBL" id="BTRK01000002">
    <property type="protein sequence ID" value="GMR38408.1"/>
    <property type="molecule type" value="Genomic_DNA"/>
</dbReference>
<dbReference type="InterPro" id="IPR016143">
    <property type="entry name" value="Citrate_synth-like_sm_a-sub"/>
</dbReference>
<comment type="subcellular location">
    <subcellularLocation>
        <location evidence="1">Mitochondrion matrix</location>
    </subcellularLocation>
</comment>
<proteinExistence type="inferred from homology"/>
<keyword evidence="5 8" id="KW-0808">Transferase</keyword>
<dbReference type="Proteomes" id="UP001328107">
    <property type="component" value="Unassembled WGS sequence"/>
</dbReference>
<evidence type="ECO:0000256" key="5">
    <source>
        <dbReference type="ARBA" id="ARBA00022679"/>
    </source>
</evidence>
<sequence>MALSARALRSSVRSVVSKSSSATFSTVSADGSTNLKEVLSKKIPAHNAKIKEFRTQHNSTIVQNVTIDMIYGGMRSMKGMVTETSVLDHEEGIRFRGYSIPECQKLLPKAEGGEQPIPEAIWWLLCTGDIPTKAQADAITKDWNARAALPAHVLRLLDVLPESLHPMKQFVAAVAALNSESKFADAYTRGVPKVSYWEYAYEDSMNLLAQLPSVAAIIYSNLFRNGSVVGVVDSNKDWSANFCNLLGFNDPIFSELMRLYLVIHADHEGGNVSAHACHLVGSALSDPYLSYSAAIAGLAGPLHGLANQETLVFLSKIVADLGHGYTEDQLGDWVRKHLHSGQVVPGYGHAVLRKTDARYECQRQFALKHLPNDDLFRLVSTLYKITPNILLEQGKAKNPWPNVDAHSGVLLTHFGLTEMNYYTVLFGVSRALGCLSQLIWARGMGLPLERPKSHSTEGLIKLAAAATKKA</sequence>
<dbReference type="InterPro" id="IPR036969">
    <property type="entry name" value="Citrate_synthase_sf"/>
</dbReference>
<dbReference type="GO" id="GO:0005759">
    <property type="term" value="C:mitochondrial matrix"/>
    <property type="evidence" value="ECO:0007669"/>
    <property type="project" value="UniProtKB-SubCell"/>
</dbReference>
<comment type="catalytic activity">
    <reaction evidence="6">
        <text>oxaloacetate + acetyl-CoA + H2O = citrate + CoA + H(+)</text>
        <dbReference type="Rhea" id="RHEA:16845"/>
        <dbReference type="ChEBI" id="CHEBI:15377"/>
        <dbReference type="ChEBI" id="CHEBI:15378"/>
        <dbReference type="ChEBI" id="CHEBI:16452"/>
        <dbReference type="ChEBI" id="CHEBI:16947"/>
        <dbReference type="ChEBI" id="CHEBI:57287"/>
        <dbReference type="ChEBI" id="CHEBI:57288"/>
        <dbReference type="EC" id="2.3.3.1"/>
    </reaction>
</comment>
<feature type="active site" evidence="7">
    <location>
        <position position="404"/>
    </location>
</feature>
<evidence type="ECO:0000256" key="7">
    <source>
        <dbReference type="PIRSR" id="PIRSR610109-1"/>
    </source>
</evidence>
<dbReference type="GO" id="GO:0006101">
    <property type="term" value="P:citrate metabolic process"/>
    <property type="evidence" value="ECO:0007669"/>
    <property type="project" value="InterPro"/>
</dbReference>
<dbReference type="GO" id="GO:0036440">
    <property type="term" value="F:citrate synthase activity"/>
    <property type="evidence" value="ECO:0007669"/>
    <property type="project" value="UniProtKB-EC"/>
</dbReference>
<dbReference type="SUPFAM" id="SSF48256">
    <property type="entry name" value="Citrate synthase"/>
    <property type="match status" value="1"/>
</dbReference>
<comment type="caution">
    <text evidence="9">The sequence shown here is derived from an EMBL/GenBank/DDBJ whole genome shotgun (WGS) entry which is preliminary data.</text>
</comment>
<reference evidence="10" key="1">
    <citation type="submission" date="2022-10" db="EMBL/GenBank/DDBJ databases">
        <title>Genome assembly of Pristionchus species.</title>
        <authorList>
            <person name="Yoshida K."/>
            <person name="Sommer R.J."/>
        </authorList>
    </citation>
    <scope>NUCLEOTIDE SEQUENCE [LARGE SCALE GENOMIC DNA]</scope>
    <source>
        <strain evidence="10">RS5460</strain>
    </source>
</reference>
<evidence type="ECO:0000256" key="3">
    <source>
        <dbReference type="ARBA" id="ARBA00010566"/>
    </source>
</evidence>